<dbReference type="Gene3D" id="2.60.120.330">
    <property type="entry name" value="B-lactam Antibiotic, Isopenicillin N Synthase, Chain"/>
    <property type="match status" value="1"/>
</dbReference>
<evidence type="ECO:0000259" key="6">
    <source>
        <dbReference type="PROSITE" id="PS51471"/>
    </source>
</evidence>
<keyword evidence="2 5" id="KW-0479">Metal-binding</keyword>
<dbReference type="PROSITE" id="PS51471">
    <property type="entry name" value="FE2OG_OXY"/>
    <property type="match status" value="1"/>
</dbReference>
<sequence length="335" mass="37281">MSHALPILDFSQFRAGGEAQANFIAELADVTHNIGFFYLKNHGIDQTLIDDALNLSKAFFALPIEDKLAIEMIHSRHFRGYTRLYNEITRERPDGREQLDYMPEYDALPLESIPDHQPWLRLQGPNQWPPQLPQLKPTLLALQAAQVALAKELLSAFAQALGQPADAFAHTYAHKPSVLCKAIHYPGTQDTKQGVGIHKDAGYLTFVSQDEASGLEVLKGDQWVSATPIRGTFVVNIGELLEIASQGYLKATQHRVTTPPVGTDRYSLAFFLTSQLDATVPLLDLPAHLQPANFTITQDPKNPLFTEIGKNFLKGRLRSHPDVARAHYADLLAQF</sequence>
<dbReference type="PANTHER" id="PTHR10209:SF885">
    <property type="entry name" value="2OG-FE(II) OXYGENASE FAMILY, PUTATIVE (AFU_ORTHOLOGUE AFUA_2G00750)-RELATED"/>
    <property type="match status" value="1"/>
</dbReference>
<dbReference type="Pfam" id="PF14226">
    <property type="entry name" value="DIOX_N"/>
    <property type="match status" value="1"/>
</dbReference>
<evidence type="ECO:0000256" key="5">
    <source>
        <dbReference type="RuleBase" id="RU003682"/>
    </source>
</evidence>
<comment type="caution">
    <text evidence="7">The sequence shown here is derived from an EMBL/GenBank/DDBJ whole genome shotgun (WGS) entry which is preliminary data.</text>
</comment>
<dbReference type="PANTHER" id="PTHR10209">
    <property type="entry name" value="OXIDOREDUCTASE, 2OG-FE II OXYGENASE FAMILY PROTEIN"/>
    <property type="match status" value="1"/>
</dbReference>
<dbReference type="InterPro" id="IPR027443">
    <property type="entry name" value="IPNS-like_sf"/>
</dbReference>
<gene>
    <name evidence="7" type="ORF">J7561_05755</name>
</gene>
<evidence type="ECO:0000256" key="2">
    <source>
        <dbReference type="ARBA" id="ARBA00022723"/>
    </source>
</evidence>
<reference evidence="7" key="1">
    <citation type="submission" date="2021-03" db="EMBL/GenBank/DDBJ databases">
        <title>Identification and antibiotic profiling of Wohlfahrtiimonas chitiniclastica, an underestimated human pathogen.</title>
        <authorList>
            <person name="Kopf A."/>
            <person name="Bunk B."/>
            <person name="Coldewey S."/>
            <person name="Gunzer F."/>
            <person name="Riedel T."/>
            <person name="Schroettner P."/>
        </authorList>
    </citation>
    <scope>NUCLEOTIDE SEQUENCE</scope>
    <source>
        <strain evidence="7">DSM 100917</strain>
    </source>
</reference>
<organism evidence="7 8">
    <name type="scientific">Wohlfahrtiimonas chitiniclastica</name>
    <dbReference type="NCBI Taxonomy" id="400946"/>
    <lineage>
        <taxon>Bacteria</taxon>
        <taxon>Pseudomonadati</taxon>
        <taxon>Pseudomonadota</taxon>
        <taxon>Gammaproteobacteria</taxon>
        <taxon>Cardiobacteriales</taxon>
        <taxon>Ignatzschineriaceae</taxon>
        <taxon>Wohlfahrtiimonas</taxon>
    </lineage>
</organism>
<dbReference type="InterPro" id="IPR026992">
    <property type="entry name" value="DIOX_N"/>
</dbReference>
<evidence type="ECO:0000256" key="4">
    <source>
        <dbReference type="ARBA" id="ARBA00023004"/>
    </source>
</evidence>
<dbReference type="InterPro" id="IPR005123">
    <property type="entry name" value="Oxoglu/Fe-dep_dioxygenase_dom"/>
</dbReference>
<dbReference type="RefSeq" id="WP_213403869.1">
    <property type="nucleotide sequence ID" value="NZ_JAGIBT010000005.1"/>
</dbReference>
<proteinExistence type="inferred from homology"/>
<comment type="similarity">
    <text evidence="1 5">Belongs to the iron/ascorbate-dependent oxidoreductase family.</text>
</comment>
<dbReference type="AlphaFoldDB" id="A0AB35BZI4"/>
<accession>A0AB35BZI4</accession>
<dbReference type="Proteomes" id="UP000680020">
    <property type="component" value="Unassembled WGS sequence"/>
</dbReference>
<evidence type="ECO:0000313" key="7">
    <source>
        <dbReference type="EMBL" id="MBS7824707.1"/>
    </source>
</evidence>
<dbReference type="SUPFAM" id="SSF51197">
    <property type="entry name" value="Clavaminate synthase-like"/>
    <property type="match status" value="1"/>
</dbReference>
<keyword evidence="3 5" id="KW-0560">Oxidoreductase</keyword>
<dbReference type="InterPro" id="IPR044861">
    <property type="entry name" value="IPNS-like_FE2OG_OXY"/>
</dbReference>
<dbReference type="GO" id="GO:0016491">
    <property type="term" value="F:oxidoreductase activity"/>
    <property type="evidence" value="ECO:0007669"/>
    <property type="project" value="UniProtKB-KW"/>
</dbReference>
<name>A0AB35BZI4_9GAMM</name>
<dbReference type="GO" id="GO:0046872">
    <property type="term" value="F:metal ion binding"/>
    <property type="evidence" value="ECO:0007669"/>
    <property type="project" value="UniProtKB-KW"/>
</dbReference>
<dbReference type="EMBL" id="JAGIBU010000004">
    <property type="protein sequence ID" value="MBS7824707.1"/>
    <property type="molecule type" value="Genomic_DNA"/>
</dbReference>
<evidence type="ECO:0000256" key="3">
    <source>
        <dbReference type="ARBA" id="ARBA00023002"/>
    </source>
</evidence>
<evidence type="ECO:0000313" key="8">
    <source>
        <dbReference type="Proteomes" id="UP000680020"/>
    </source>
</evidence>
<evidence type="ECO:0000256" key="1">
    <source>
        <dbReference type="ARBA" id="ARBA00008056"/>
    </source>
</evidence>
<feature type="domain" description="Fe2OG dioxygenase" evidence="6">
    <location>
        <begin position="174"/>
        <end position="274"/>
    </location>
</feature>
<keyword evidence="4 5" id="KW-0408">Iron</keyword>
<dbReference type="PRINTS" id="PR00682">
    <property type="entry name" value="IPNSYNTHASE"/>
</dbReference>
<protein>
    <submittedName>
        <fullName evidence="7">Isopenicillin N synthase family oxygenase</fullName>
    </submittedName>
</protein>
<dbReference type="Pfam" id="PF03171">
    <property type="entry name" value="2OG-FeII_Oxy"/>
    <property type="match status" value="1"/>
</dbReference>